<proteinExistence type="predicted"/>
<dbReference type="EMBL" id="AHPL01000010">
    <property type="protein sequence ID" value="KEC54725.1"/>
    <property type="molecule type" value="Genomic_DNA"/>
</dbReference>
<reference evidence="2 3" key="1">
    <citation type="submission" date="2012-04" db="EMBL/GenBank/DDBJ databases">
        <title>The Genome Sequence of Bartonella koehlerae C-29.</title>
        <authorList>
            <consortium name="The Broad Institute Genome Sequencing Platform"/>
            <consortium name="The Broad Institute Genome Sequencing Center for Infectious Disease"/>
            <person name="Feldgarden M."/>
            <person name="Kirby J."/>
            <person name="Kosoy M."/>
            <person name="Birtles R."/>
            <person name="Probert W.S."/>
            <person name="Chiaraviglio L."/>
            <person name="Walker B."/>
            <person name="Young S.K."/>
            <person name="Zeng Q."/>
            <person name="Gargeya S."/>
            <person name="Fitzgerald M."/>
            <person name="Haas B."/>
            <person name="Abouelleil A."/>
            <person name="Alvarado L."/>
            <person name="Arachchi H.M."/>
            <person name="Berlin A.M."/>
            <person name="Chapman S.B."/>
            <person name="Goldberg J."/>
            <person name="Griggs A."/>
            <person name="Gujja S."/>
            <person name="Hansen M."/>
            <person name="Howarth C."/>
            <person name="Imamovic A."/>
            <person name="Larimer J."/>
            <person name="McCowen C."/>
            <person name="Montmayeur A."/>
            <person name="Murphy C."/>
            <person name="Neiman D."/>
            <person name="Pearson M."/>
            <person name="Priest M."/>
            <person name="Roberts A."/>
            <person name="Saif S."/>
            <person name="Shea T."/>
            <person name="Sisk P."/>
            <person name="Sykes S."/>
            <person name="Wortman J."/>
            <person name="Nusbaum C."/>
            <person name="Birren B."/>
        </authorList>
    </citation>
    <scope>NUCLEOTIDE SEQUENCE [LARGE SCALE GENOMIC DNA]</scope>
    <source>
        <strain evidence="2 3">C-29</strain>
    </source>
</reference>
<protein>
    <submittedName>
        <fullName evidence="2">Uncharacterized protein</fullName>
    </submittedName>
</protein>
<feature type="transmembrane region" description="Helical" evidence="1">
    <location>
        <begin position="60"/>
        <end position="80"/>
    </location>
</feature>
<dbReference type="RefSeq" id="WP_034459923.1">
    <property type="nucleotide sequence ID" value="NZ_CADEAH010000012.1"/>
</dbReference>
<evidence type="ECO:0000313" key="2">
    <source>
        <dbReference type="EMBL" id="KEC54725.1"/>
    </source>
</evidence>
<dbReference type="PATRIC" id="fig|1134510.3.peg.1511"/>
<feature type="transmembrane region" description="Helical" evidence="1">
    <location>
        <begin position="36"/>
        <end position="55"/>
    </location>
</feature>
<keyword evidence="1" id="KW-1133">Transmembrane helix</keyword>
<keyword evidence="1" id="KW-0812">Transmembrane</keyword>
<dbReference type="HOGENOM" id="CLU_171021_0_0_5"/>
<dbReference type="AlphaFoldDB" id="A0A067W486"/>
<sequence>MDDYEKFATGLLIVFGALVIGGLMAMHIVLMNKTGFLFALAAAIVGWFSAFAVFFDKPKVYLALIILAMLCVASSISAYVS</sequence>
<organism evidence="2 3">
    <name type="scientific">Bartonella koehlerae C-29</name>
    <dbReference type="NCBI Taxonomy" id="1134510"/>
    <lineage>
        <taxon>Bacteria</taxon>
        <taxon>Pseudomonadati</taxon>
        <taxon>Pseudomonadota</taxon>
        <taxon>Alphaproteobacteria</taxon>
        <taxon>Hyphomicrobiales</taxon>
        <taxon>Bartonellaceae</taxon>
        <taxon>Bartonella</taxon>
    </lineage>
</organism>
<evidence type="ECO:0000256" key="1">
    <source>
        <dbReference type="SAM" id="Phobius"/>
    </source>
</evidence>
<gene>
    <name evidence="2" type="ORF">O9A_01339</name>
</gene>
<dbReference type="eggNOG" id="ENOG50346EB">
    <property type="taxonomic scope" value="Bacteria"/>
</dbReference>
<feature type="transmembrane region" description="Helical" evidence="1">
    <location>
        <begin position="7"/>
        <end position="30"/>
    </location>
</feature>
<keyword evidence="1" id="KW-0472">Membrane</keyword>
<evidence type="ECO:0000313" key="3">
    <source>
        <dbReference type="Proteomes" id="UP000027015"/>
    </source>
</evidence>
<dbReference type="OrthoDB" id="8420687at2"/>
<comment type="caution">
    <text evidence="2">The sequence shown here is derived from an EMBL/GenBank/DDBJ whole genome shotgun (WGS) entry which is preliminary data.</text>
</comment>
<keyword evidence="3" id="KW-1185">Reference proteome</keyword>
<dbReference type="STRING" id="1134510.O9A_01339"/>
<name>A0A067W486_9HYPH</name>
<accession>A0A067W486</accession>
<dbReference type="Proteomes" id="UP000027015">
    <property type="component" value="Unassembled WGS sequence"/>
</dbReference>